<keyword evidence="6" id="KW-1185">Reference proteome</keyword>
<dbReference type="SMART" id="SM00822">
    <property type="entry name" value="PKS_KR"/>
    <property type="match status" value="1"/>
</dbReference>
<dbReference type="InterPro" id="IPR057326">
    <property type="entry name" value="KR_dom"/>
</dbReference>
<dbReference type="PRINTS" id="PR00081">
    <property type="entry name" value="GDHRDH"/>
</dbReference>
<comment type="similarity">
    <text evidence="1">Belongs to the short-chain dehydrogenases/reductases (SDR) family.</text>
</comment>
<dbReference type="InterPro" id="IPR036291">
    <property type="entry name" value="NAD(P)-bd_dom_sf"/>
</dbReference>
<dbReference type="OrthoDB" id="7064009at2"/>
<gene>
    <name evidence="5" type="ORF">ET475_02030</name>
</gene>
<name>A0A4P6E9U5_9MICO</name>
<dbReference type="PANTHER" id="PTHR24321">
    <property type="entry name" value="DEHYDROGENASES, SHORT CHAIN"/>
    <property type="match status" value="1"/>
</dbReference>
<dbReference type="Gene3D" id="3.40.50.720">
    <property type="entry name" value="NAD(P)-binding Rossmann-like Domain"/>
    <property type="match status" value="1"/>
</dbReference>
<dbReference type="EMBL" id="CP035494">
    <property type="protein sequence ID" value="QAY58892.1"/>
    <property type="molecule type" value="Genomic_DNA"/>
</dbReference>
<organism evidence="5 6">
    <name type="scientific">Microbacterium protaetiae</name>
    <dbReference type="NCBI Taxonomy" id="2509458"/>
    <lineage>
        <taxon>Bacteria</taxon>
        <taxon>Bacillati</taxon>
        <taxon>Actinomycetota</taxon>
        <taxon>Actinomycetes</taxon>
        <taxon>Micrococcales</taxon>
        <taxon>Microbacteriaceae</taxon>
        <taxon>Microbacterium</taxon>
    </lineage>
</organism>
<dbReference type="Pfam" id="PF13561">
    <property type="entry name" value="adh_short_C2"/>
    <property type="match status" value="1"/>
</dbReference>
<dbReference type="FunFam" id="3.40.50.720:FF:000084">
    <property type="entry name" value="Short-chain dehydrogenase reductase"/>
    <property type="match status" value="1"/>
</dbReference>
<dbReference type="SUPFAM" id="SSF51735">
    <property type="entry name" value="NAD(P)-binding Rossmann-fold domains"/>
    <property type="match status" value="1"/>
</dbReference>
<dbReference type="CDD" id="cd05233">
    <property type="entry name" value="SDR_c"/>
    <property type="match status" value="1"/>
</dbReference>
<evidence type="ECO:0000313" key="6">
    <source>
        <dbReference type="Proteomes" id="UP000293995"/>
    </source>
</evidence>
<protein>
    <submittedName>
        <fullName evidence="5">SDR family oxidoreductase</fullName>
    </submittedName>
</protein>
<evidence type="ECO:0000313" key="5">
    <source>
        <dbReference type="EMBL" id="QAY58892.1"/>
    </source>
</evidence>
<dbReference type="AlphaFoldDB" id="A0A4P6E9U5"/>
<keyword evidence="3" id="KW-0520">NAD</keyword>
<dbReference type="PROSITE" id="PS00061">
    <property type="entry name" value="ADH_SHORT"/>
    <property type="match status" value="1"/>
</dbReference>
<evidence type="ECO:0000256" key="3">
    <source>
        <dbReference type="ARBA" id="ARBA00023027"/>
    </source>
</evidence>
<keyword evidence="2" id="KW-0560">Oxidoreductase</keyword>
<sequence>MDLRIRSRAALITGAAGGIGRAVARALAAEGVRLALVDRDEAAVRDAVSAVLADAAAPAPTVVRPLVADVTDEAALDAAVQRAGELLDGLDLLVVCAGISGPVGTPLAQTPASAWDAVMNVNARGAFLALRAAVPLLRRSDAASVVMISSDSAFVAAPGMAPYCASKAAVLQLARAAAVELRGDGIRVNAICPSVVDTPMSRGDLGLRDGFGGQDYPVQSADEIAAQVAFLCSPASRPIDGAGLVSDFGYSAGSGFPA</sequence>
<evidence type="ECO:0000256" key="1">
    <source>
        <dbReference type="ARBA" id="ARBA00006484"/>
    </source>
</evidence>
<dbReference type="KEGG" id="mprt:ET475_02030"/>
<feature type="domain" description="Ketoreductase" evidence="4">
    <location>
        <begin position="8"/>
        <end position="194"/>
    </location>
</feature>
<dbReference type="InterPro" id="IPR020904">
    <property type="entry name" value="Sc_DH/Rdtase_CS"/>
</dbReference>
<dbReference type="RefSeq" id="WP_129385538.1">
    <property type="nucleotide sequence ID" value="NZ_CP035494.1"/>
</dbReference>
<evidence type="ECO:0000259" key="4">
    <source>
        <dbReference type="SMART" id="SM00822"/>
    </source>
</evidence>
<dbReference type="GO" id="GO:0016491">
    <property type="term" value="F:oxidoreductase activity"/>
    <property type="evidence" value="ECO:0007669"/>
    <property type="project" value="UniProtKB-KW"/>
</dbReference>
<dbReference type="Proteomes" id="UP000293995">
    <property type="component" value="Chromosome"/>
</dbReference>
<proteinExistence type="inferred from homology"/>
<dbReference type="PANTHER" id="PTHR24321:SF8">
    <property type="entry name" value="ESTRADIOL 17-BETA-DEHYDROGENASE 8-RELATED"/>
    <property type="match status" value="1"/>
</dbReference>
<accession>A0A4P6E9U5</accession>
<evidence type="ECO:0000256" key="2">
    <source>
        <dbReference type="ARBA" id="ARBA00023002"/>
    </source>
</evidence>
<dbReference type="InterPro" id="IPR002347">
    <property type="entry name" value="SDR_fam"/>
</dbReference>
<reference evidence="5 6" key="1">
    <citation type="submission" date="2019-01" db="EMBL/GenBank/DDBJ databases">
        <title>Genome sequencing of strain DFW100M-13.</title>
        <authorList>
            <person name="Heo J."/>
            <person name="Kim S.-J."/>
            <person name="Kim J.-S."/>
            <person name="Hong S.-B."/>
            <person name="Kwon S.-W."/>
        </authorList>
    </citation>
    <scope>NUCLEOTIDE SEQUENCE [LARGE SCALE GENOMIC DNA]</scope>
    <source>
        <strain evidence="5 6">DFW100M-13</strain>
    </source>
</reference>